<proteinExistence type="predicted"/>
<organism evidence="1 2">
    <name type="scientific">Panagrolaimus davidi</name>
    <dbReference type="NCBI Taxonomy" id="227884"/>
    <lineage>
        <taxon>Eukaryota</taxon>
        <taxon>Metazoa</taxon>
        <taxon>Ecdysozoa</taxon>
        <taxon>Nematoda</taxon>
        <taxon>Chromadorea</taxon>
        <taxon>Rhabditida</taxon>
        <taxon>Tylenchina</taxon>
        <taxon>Panagrolaimomorpha</taxon>
        <taxon>Panagrolaimoidea</taxon>
        <taxon>Panagrolaimidae</taxon>
        <taxon>Panagrolaimus</taxon>
    </lineage>
</organism>
<evidence type="ECO:0000313" key="1">
    <source>
        <dbReference type="Proteomes" id="UP000887578"/>
    </source>
</evidence>
<keyword evidence="1" id="KW-1185">Reference proteome</keyword>
<name>A0A914PAX8_9BILA</name>
<dbReference type="Proteomes" id="UP000887578">
    <property type="component" value="Unplaced"/>
</dbReference>
<reference evidence="2" key="1">
    <citation type="submission" date="2022-11" db="UniProtKB">
        <authorList>
            <consortium name="WormBaseParasite"/>
        </authorList>
    </citation>
    <scope>IDENTIFICATION</scope>
</reference>
<accession>A0A914PAX8</accession>
<sequence length="110" mass="12711">MATFFPEPYFTVEIPAKMIETLYNLKSSLKDSKTPKETQKLINEAKMECLMNATRENPETSKILDDTRKLFILMESVKVRRRCAERVALDAATKRAYEALVAEYKEKATK</sequence>
<dbReference type="WBParaSite" id="PDA_v2.g14715.t1">
    <property type="protein sequence ID" value="PDA_v2.g14715.t1"/>
    <property type="gene ID" value="PDA_v2.g14715"/>
</dbReference>
<evidence type="ECO:0000313" key="2">
    <source>
        <dbReference type="WBParaSite" id="PDA_v2.g14715.t1"/>
    </source>
</evidence>
<dbReference type="AlphaFoldDB" id="A0A914PAX8"/>
<protein>
    <submittedName>
        <fullName evidence="2">Uncharacterized protein</fullName>
    </submittedName>
</protein>